<dbReference type="Proteomes" id="UP000236732">
    <property type="component" value="Unassembled WGS sequence"/>
</dbReference>
<sequence length="224" mass="23803">MSRPEMTGKHALCQPITCESATPRKPVMHHGGMDSGSVAFLRELLDGSGWLERTRELGLALRATRSPGGLLLVGTPEDEPWHLTAHLGDEARLSGLPQLAPTLVRWAPPAGAPAHLRVGLDRLEQAERGETLFVLSAEQAPVPLLERVHDARRTGATILALEGGDPELAGLAHDALAVPLGGPVTFDGAQHLVSAAAGEVEQRPSLRERLARLLDKVSGPQVTD</sequence>
<protein>
    <recommendedName>
        <fullName evidence="3">SIS domain-containing protein</fullName>
    </recommendedName>
</protein>
<evidence type="ECO:0008006" key="3">
    <source>
        <dbReference type="Google" id="ProtNLM"/>
    </source>
</evidence>
<evidence type="ECO:0000313" key="1">
    <source>
        <dbReference type="EMBL" id="SEG85477.1"/>
    </source>
</evidence>
<accession>A0A1H6DJ28</accession>
<gene>
    <name evidence="1" type="ORF">SAMN05444920_105538</name>
</gene>
<dbReference type="AlphaFoldDB" id="A0A1H6DJ28"/>
<name>A0A1H6DJ28_9ACTN</name>
<evidence type="ECO:0000313" key="2">
    <source>
        <dbReference type="Proteomes" id="UP000236732"/>
    </source>
</evidence>
<organism evidence="1 2">
    <name type="scientific">Nonomuraea solani</name>
    <dbReference type="NCBI Taxonomy" id="1144553"/>
    <lineage>
        <taxon>Bacteria</taxon>
        <taxon>Bacillati</taxon>
        <taxon>Actinomycetota</taxon>
        <taxon>Actinomycetes</taxon>
        <taxon>Streptosporangiales</taxon>
        <taxon>Streptosporangiaceae</taxon>
        <taxon>Nonomuraea</taxon>
    </lineage>
</organism>
<reference evidence="1 2" key="1">
    <citation type="submission" date="2016-10" db="EMBL/GenBank/DDBJ databases">
        <authorList>
            <person name="de Groot N.N."/>
        </authorList>
    </citation>
    <scope>NUCLEOTIDE SEQUENCE [LARGE SCALE GENOMIC DNA]</scope>
    <source>
        <strain evidence="1 2">CGMCC 4.7037</strain>
    </source>
</reference>
<dbReference type="EMBL" id="FNVT01000005">
    <property type="protein sequence ID" value="SEG85477.1"/>
    <property type="molecule type" value="Genomic_DNA"/>
</dbReference>
<keyword evidence="2" id="KW-1185">Reference proteome</keyword>
<proteinExistence type="predicted"/>